<sequence length="157" mass="17631">MSAPLSTTSYRPLDSDAQFVFSTTLADNYTNIVFIVLLLYDHAITLDNEVELIWTFPTMATTKGYIPHKSLFAHFAFFADEHSITVLARDSTVYFAIVFVGLALMVANLILAILPVSPLVPTQCIASILVGHMMMNIRRLILEDPEHVMHRPIPQRP</sequence>
<dbReference type="EMBL" id="KN833029">
    <property type="protein sequence ID" value="KIM76960.1"/>
    <property type="molecule type" value="Genomic_DNA"/>
</dbReference>
<accession>A0A0C3EWR0</accession>
<reference evidence="3 4" key="1">
    <citation type="submission" date="2014-04" db="EMBL/GenBank/DDBJ databases">
        <authorList>
            <consortium name="DOE Joint Genome Institute"/>
            <person name="Kuo A."/>
            <person name="Tarkka M."/>
            <person name="Buscot F."/>
            <person name="Kohler A."/>
            <person name="Nagy L.G."/>
            <person name="Floudas D."/>
            <person name="Copeland A."/>
            <person name="Barry K.W."/>
            <person name="Cichocki N."/>
            <person name="Veneault-Fourrey C."/>
            <person name="LaButti K."/>
            <person name="Lindquist E.A."/>
            <person name="Lipzen A."/>
            <person name="Lundell T."/>
            <person name="Morin E."/>
            <person name="Murat C."/>
            <person name="Sun H."/>
            <person name="Tunlid A."/>
            <person name="Henrissat B."/>
            <person name="Grigoriev I.V."/>
            <person name="Hibbett D.S."/>
            <person name="Martin F."/>
            <person name="Nordberg H.P."/>
            <person name="Cantor M.N."/>
            <person name="Hua S.X."/>
        </authorList>
    </citation>
    <scope>NUCLEOTIDE SEQUENCE [LARGE SCALE GENOMIC DNA]</scope>
    <source>
        <strain evidence="3 4">F 1598</strain>
    </source>
</reference>
<evidence type="ECO:0000259" key="2">
    <source>
        <dbReference type="Pfam" id="PF20151"/>
    </source>
</evidence>
<evidence type="ECO:0000256" key="1">
    <source>
        <dbReference type="SAM" id="Phobius"/>
    </source>
</evidence>
<keyword evidence="1" id="KW-0812">Transmembrane</keyword>
<keyword evidence="1" id="KW-0472">Membrane</keyword>
<feature type="transmembrane region" description="Helical" evidence="1">
    <location>
        <begin position="93"/>
        <end position="114"/>
    </location>
</feature>
<feature type="transmembrane region" description="Helical" evidence="1">
    <location>
        <begin position="120"/>
        <end position="141"/>
    </location>
</feature>
<protein>
    <recommendedName>
        <fullName evidence="2">DUF6533 domain-containing protein</fullName>
    </recommendedName>
</protein>
<keyword evidence="1" id="KW-1133">Transmembrane helix</keyword>
<evidence type="ECO:0000313" key="3">
    <source>
        <dbReference type="EMBL" id="KIM76960.1"/>
    </source>
</evidence>
<proteinExistence type="predicted"/>
<dbReference type="InParanoid" id="A0A0C3EWR0"/>
<feature type="domain" description="DUF6533" evidence="2">
    <location>
        <begin position="29"/>
        <end position="57"/>
    </location>
</feature>
<reference evidence="4" key="2">
    <citation type="submission" date="2015-01" db="EMBL/GenBank/DDBJ databases">
        <title>Evolutionary Origins and Diversification of the Mycorrhizal Mutualists.</title>
        <authorList>
            <consortium name="DOE Joint Genome Institute"/>
            <consortium name="Mycorrhizal Genomics Consortium"/>
            <person name="Kohler A."/>
            <person name="Kuo A."/>
            <person name="Nagy L.G."/>
            <person name="Floudas D."/>
            <person name="Copeland A."/>
            <person name="Barry K.W."/>
            <person name="Cichocki N."/>
            <person name="Veneault-Fourrey C."/>
            <person name="LaButti K."/>
            <person name="Lindquist E.A."/>
            <person name="Lipzen A."/>
            <person name="Lundell T."/>
            <person name="Morin E."/>
            <person name="Murat C."/>
            <person name="Riley R."/>
            <person name="Ohm R."/>
            <person name="Sun H."/>
            <person name="Tunlid A."/>
            <person name="Henrissat B."/>
            <person name="Grigoriev I.V."/>
            <person name="Hibbett D.S."/>
            <person name="Martin F."/>
        </authorList>
    </citation>
    <scope>NUCLEOTIDE SEQUENCE [LARGE SCALE GENOMIC DNA]</scope>
    <source>
        <strain evidence="4">F 1598</strain>
    </source>
</reference>
<gene>
    <name evidence="3" type="ORF">PILCRDRAFT_12329</name>
</gene>
<dbReference type="AlphaFoldDB" id="A0A0C3EWR0"/>
<dbReference type="OrthoDB" id="2745134at2759"/>
<dbReference type="Proteomes" id="UP000054166">
    <property type="component" value="Unassembled WGS sequence"/>
</dbReference>
<name>A0A0C3EWR0_PILCF</name>
<dbReference type="HOGENOM" id="CLU_1678604_0_0_1"/>
<evidence type="ECO:0000313" key="4">
    <source>
        <dbReference type="Proteomes" id="UP000054166"/>
    </source>
</evidence>
<dbReference type="InterPro" id="IPR045340">
    <property type="entry name" value="DUF6533"/>
</dbReference>
<organism evidence="3 4">
    <name type="scientific">Piloderma croceum (strain F 1598)</name>
    <dbReference type="NCBI Taxonomy" id="765440"/>
    <lineage>
        <taxon>Eukaryota</taxon>
        <taxon>Fungi</taxon>
        <taxon>Dikarya</taxon>
        <taxon>Basidiomycota</taxon>
        <taxon>Agaricomycotina</taxon>
        <taxon>Agaricomycetes</taxon>
        <taxon>Agaricomycetidae</taxon>
        <taxon>Atheliales</taxon>
        <taxon>Atheliaceae</taxon>
        <taxon>Piloderma</taxon>
    </lineage>
</organism>
<dbReference type="Pfam" id="PF20151">
    <property type="entry name" value="DUF6533"/>
    <property type="match status" value="1"/>
</dbReference>
<keyword evidence="4" id="KW-1185">Reference proteome</keyword>